<keyword evidence="3 8" id="KW-0326">Glycosidase</keyword>
<evidence type="ECO:0000256" key="4">
    <source>
        <dbReference type="ARBA" id="ARBA00023326"/>
    </source>
</evidence>
<dbReference type="Gene3D" id="1.50.10.10">
    <property type="match status" value="1"/>
</dbReference>
<dbReference type="Pfam" id="PF00759">
    <property type="entry name" value="Glyco_hydro_9"/>
    <property type="match status" value="1"/>
</dbReference>
<dbReference type="PATRIC" id="fig|398512.5.peg.306"/>
<dbReference type="InterPro" id="IPR036966">
    <property type="entry name" value="CBM3_sf"/>
</dbReference>
<keyword evidence="9" id="KW-1185">Reference proteome</keyword>
<reference evidence="9" key="1">
    <citation type="submission" date="2015-07" db="EMBL/GenBank/DDBJ databases">
        <title>Near-Complete Genome Sequence of the Cellulolytic Bacterium Bacteroides (Pseudobacteroides) cellulosolvens ATCC 35603.</title>
        <authorList>
            <person name="Dassa B."/>
            <person name="Utturkar S.M."/>
            <person name="Klingeman D.M."/>
            <person name="Hurt R.A."/>
            <person name="Keller M."/>
            <person name="Xu J."/>
            <person name="Reddy Y.H.K."/>
            <person name="Borovok I."/>
            <person name="Grinberg I.R."/>
            <person name="Lamed R."/>
            <person name="Zhivin O."/>
            <person name="Bayer E.A."/>
            <person name="Brown S.D."/>
        </authorList>
    </citation>
    <scope>NUCLEOTIDE SEQUENCE [LARGE SCALE GENOMIC DNA]</scope>
    <source>
        <strain evidence="9">DSM 2933</strain>
    </source>
</reference>
<dbReference type="PROSITE" id="PS51172">
    <property type="entry name" value="CBM3"/>
    <property type="match status" value="1"/>
</dbReference>
<dbReference type="InterPro" id="IPR002105">
    <property type="entry name" value="Dockerin_1_rpt"/>
</dbReference>
<dbReference type="EC" id="3.2.1.4" evidence="8"/>
<dbReference type="CDD" id="cd14254">
    <property type="entry name" value="Dockerin_II"/>
    <property type="match status" value="1"/>
</dbReference>
<dbReference type="SUPFAM" id="SSF48208">
    <property type="entry name" value="Six-hairpin glycosidases"/>
    <property type="match status" value="1"/>
</dbReference>
<dbReference type="InterPro" id="IPR008965">
    <property type="entry name" value="CBM2/CBM3_carb-bd_dom_sf"/>
</dbReference>
<dbReference type="Pfam" id="PF00942">
    <property type="entry name" value="CBM_3"/>
    <property type="match status" value="1"/>
</dbReference>
<evidence type="ECO:0000259" key="7">
    <source>
        <dbReference type="PROSITE" id="PS51766"/>
    </source>
</evidence>
<dbReference type="RefSeq" id="WP_242853225.1">
    <property type="nucleotide sequence ID" value="NZ_KN050763.1"/>
</dbReference>
<dbReference type="InterPro" id="IPR036439">
    <property type="entry name" value="Dockerin_dom_sf"/>
</dbReference>
<comment type="caution">
    <text evidence="8">The sequence shown here is derived from an EMBL/GenBank/DDBJ whole genome shotgun (WGS) entry which is preliminary data.</text>
</comment>
<protein>
    <submittedName>
        <fullName evidence="8">Cellulase</fullName>
        <ecNumber evidence="8">3.2.1.4</ecNumber>
    </submittedName>
</protein>
<dbReference type="STRING" id="398512.Bccel_0290"/>
<dbReference type="EMBL" id="LGTC01000001">
    <property type="protein sequence ID" value="KNY25033.1"/>
    <property type="molecule type" value="Genomic_DNA"/>
</dbReference>
<dbReference type="AlphaFoldDB" id="A0A0L6JH33"/>
<dbReference type="Gene3D" id="2.60.40.4130">
    <property type="match status" value="1"/>
</dbReference>
<dbReference type="InterPro" id="IPR001956">
    <property type="entry name" value="CBM3"/>
</dbReference>
<gene>
    <name evidence="8" type="ORF">Bccel_0290</name>
</gene>
<feature type="signal peptide" evidence="5">
    <location>
        <begin position="1"/>
        <end position="33"/>
    </location>
</feature>
<evidence type="ECO:0000313" key="8">
    <source>
        <dbReference type="EMBL" id="KNY25033.1"/>
    </source>
</evidence>
<keyword evidence="5" id="KW-0732">Signal</keyword>
<feature type="chain" id="PRO_5005565773" evidence="5">
    <location>
        <begin position="34"/>
        <end position="873"/>
    </location>
</feature>
<keyword evidence="4" id="KW-0624">Polysaccharide degradation</keyword>
<evidence type="ECO:0000256" key="1">
    <source>
        <dbReference type="ARBA" id="ARBA00022801"/>
    </source>
</evidence>
<dbReference type="PANTHER" id="PTHR22298">
    <property type="entry name" value="ENDO-1,4-BETA-GLUCANASE"/>
    <property type="match status" value="1"/>
</dbReference>
<dbReference type="InterPro" id="IPR008928">
    <property type="entry name" value="6-hairpin_glycosidase_sf"/>
</dbReference>
<dbReference type="PROSITE" id="PS00448">
    <property type="entry name" value="CLOS_CELLULOSOME_RPT"/>
    <property type="match status" value="1"/>
</dbReference>
<dbReference type="GO" id="GO:0008810">
    <property type="term" value="F:cellulase activity"/>
    <property type="evidence" value="ECO:0007669"/>
    <property type="project" value="UniProtKB-EC"/>
</dbReference>
<dbReference type="eggNOG" id="COG4733">
    <property type="taxonomic scope" value="Bacteria"/>
</dbReference>
<evidence type="ECO:0000259" key="6">
    <source>
        <dbReference type="PROSITE" id="PS51172"/>
    </source>
</evidence>
<dbReference type="SMART" id="SM01067">
    <property type="entry name" value="CBM_3"/>
    <property type="match status" value="1"/>
</dbReference>
<dbReference type="SUPFAM" id="SSF49464">
    <property type="entry name" value="Carboxypeptidase regulatory domain-like"/>
    <property type="match status" value="1"/>
</dbReference>
<feature type="domain" description="CBM3" evidence="6">
    <location>
        <begin position="539"/>
        <end position="700"/>
    </location>
</feature>
<dbReference type="GO" id="GO:0000272">
    <property type="term" value="P:polysaccharide catabolic process"/>
    <property type="evidence" value="ECO:0007669"/>
    <property type="project" value="UniProtKB-KW"/>
</dbReference>
<keyword evidence="2" id="KW-0119">Carbohydrate metabolism</keyword>
<sequence precursor="true">MSKNVFFKRSLIVLLSFSFFISTVISFPATVNAEPEYNFAKALQLSLYFYDANKCGPGITGGRLEWRGDCHVEDKELPLIPLTEGFRGTNLSQSFIDKYRSVLDPDGNGSLDLSGGMHDAGDHVKFGLPQSYAASTVGWGYYEFRDAYIKIGEKEHVEDILRWFNDYFLRSTFRDKDGNVIAFCYVVGEGDIDHDWWNPPELQNSKMIKDFERPAYFATAEKPASDQCAGAAASLAINYLNFKDEDPEYAKKCLDTAIALYDFARKYRGLGYSDEYYMSSYDYDEMSWAAVWLNIATGEKEYIDHIVATDASGKYTGYMQRIIVDTGNDWQNIWVHCWDTVWGGVFAKLAPITNTERDWYIFRWNLEYWSGVAHEDPKDTNFLSKTPAGFSMLNPYGSARYNTAAQLCAMVYRKCKGNTAFTDWAKNQMEYIMGNNPMKRAYIVGYAPDGASHPHHRASHGSKTLNMDNPKDQVHTLWGALVGGPDAEDFHKDITSDFIYNEVAVDYNAAFVGACAGLYTYYGEGHEPVPNFPPKETKPLEFFVEAKVSTSQENNERSQITLRIHNESAYPPHYETRMKVRYYFNISEILDAGQTINDVHMEVYYDENEKCYDGKAKYSEIMKYDDKGTYYVEFDWEGKQIYAAREIQFALIADQDKTTYKGNWNAKNDYSREGLGDEYVITKKCPLYIGNEIVFGEGPEGPIPTVTTIPATPTPDSNNFIEGYIKPDFTYTDTSINSGFKVEIEGSGKSVLTDSKGYFKLTDVKFSSSSQTIKISKENYLYREIKNIVINKNVQLSTAQSPIMMWAGDIVKNGVQDNSINMKDVLEIAKSFNSISGNALYNINADLNLDGAINMSDVIIVSKHFSKTSADYM</sequence>
<evidence type="ECO:0000256" key="2">
    <source>
        <dbReference type="ARBA" id="ARBA00023277"/>
    </source>
</evidence>
<dbReference type="InterPro" id="IPR001701">
    <property type="entry name" value="Glyco_hydro_9"/>
</dbReference>
<dbReference type="InterPro" id="IPR016134">
    <property type="entry name" value="Dockerin_dom"/>
</dbReference>
<evidence type="ECO:0000256" key="5">
    <source>
        <dbReference type="SAM" id="SignalP"/>
    </source>
</evidence>
<feature type="domain" description="Dockerin" evidence="7">
    <location>
        <begin position="803"/>
        <end position="873"/>
    </location>
</feature>
<dbReference type="InterPro" id="IPR012341">
    <property type="entry name" value="6hp_glycosidase-like_sf"/>
</dbReference>
<keyword evidence="1 8" id="KW-0378">Hydrolase</keyword>
<name>A0A0L6JH33_9FIRM</name>
<accession>A0A0L6JH33</accession>
<dbReference type="PROSITE" id="PS51766">
    <property type="entry name" value="DOCKERIN"/>
    <property type="match status" value="1"/>
</dbReference>
<evidence type="ECO:0000256" key="3">
    <source>
        <dbReference type="ARBA" id="ARBA00023295"/>
    </source>
</evidence>
<proteinExistence type="predicted"/>
<dbReference type="InterPro" id="IPR008969">
    <property type="entry name" value="CarboxyPept-like_regulatory"/>
</dbReference>
<dbReference type="Gene3D" id="2.60.40.710">
    <property type="entry name" value="Endoglucanase-like"/>
    <property type="match status" value="1"/>
</dbReference>
<dbReference type="GO" id="GO:0030248">
    <property type="term" value="F:cellulose binding"/>
    <property type="evidence" value="ECO:0007669"/>
    <property type="project" value="InterPro"/>
</dbReference>
<organism evidence="8 9">
    <name type="scientific">Pseudobacteroides cellulosolvens ATCC 35603 = DSM 2933</name>
    <dbReference type="NCBI Taxonomy" id="398512"/>
    <lineage>
        <taxon>Bacteria</taxon>
        <taxon>Bacillati</taxon>
        <taxon>Bacillota</taxon>
        <taxon>Clostridia</taxon>
        <taxon>Eubacteriales</taxon>
        <taxon>Oscillospiraceae</taxon>
        <taxon>Pseudobacteroides</taxon>
    </lineage>
</organism>
<dbReference type="Proteomes" id="UP000036923">
    <property type="component" value="Unassembled WGS sequence"/>
</dbReference>
<dbReference type="SUPFAM" id="SSF49384">
    <property type="entry name" value="Carbohydrate-binding domain"/>
    <property type="match status" value="1"/>
</dbReference>
<evidence type="ECO:0000313" key="9">
    <source>
        <dbReference type="Proteomes" id="UP000036923"/>
    </source>
</evidence>
<dbReference type="SUPFAM" id="SSF63446">
    <property type="entry name" value="Type I dockerin domain"/>
    <property type="match status" value="1"/>
</dbReference>